<dbReference type="RefSeq" id="WP_129205560.1">
    <property type="nucleotide sequence ID" value="NZ_CP035495.1"/>
</dbReference>
<proteinExistence type="predicted"/>
<sequence length="546" mass="57390">MSSWSTGRRPLTIAILAMGGEGGGVLADWIVAVGERAGYHAQNTSVAGVAQRTGATVYYVELYPGGQAGPEDTRSEPVLSLFPTPGEVDVVIASELMEAGRAIQRGFATPDRTTLIASTHRVYSMDEKLALGDGRVDSNTLLEAAHGGAKRLIAADFMALALEARSVISASLFGALAGSGALPFDRAGFEDAIRASGKGVDASLAAFAAGLDAAQRPAPRPLPAEGRGTGPVPVTIGRSRPVDATEAAAAAAAERRAEQAVRDPASLVGPGLQDAAARVAADFPAPARSMLLHGVVRTAVHQDTRYTDTYLDRVARFVALERPDGPARLTTEAARHVALWMCYQDTIHVAQQKIRRRRLDAVRAEAKAAPGQLLNVREYLHPQLDEIADTLPTAIGRRVAASAGLGRAIGRVTRDGMVVNTTGVVGFTMLWAMARFRPLRPRSLRFGREQAAIESWITQALAAAAVDYDLACEIVECQRVLKGYGATHRHGTESFATLLEVAADLVGDPGAAPTLARLRDAALADEDGAALRQARAALDGGVARAG</sequence>
<dbReference type="InterPro" id="IPR019752">
    <property type="entry name" value="Pyrv/ketoisovalerate_OxRed_cat"/>
</dbReference>
<dbReference type="GO" id="GO:0016903">
    <property type="term" value="F:oxidoreductase activity, acting on the aldehyde or oxo group of donors"/>
    <property type="evidence" value="ECO:0007669"/>
    <property type="project" value="InterPro"/>
</dbReference>
<dbReference type="KEGG" id="xyl:ET495_15670"/>
<feature type="domain" description="DUF6537" evidence="4">
    <location>
        <begin position="289"/>
        <end position="498"/>
    </location>
</feature>
<accession>A0A4P6ENH7</accession>
<feature type="domain" description="Pyruvate/ketoisovalerate oxidoreductase catalytic" evidence="3">
    <location>
        <begin position="19"/>
        <end position="211"/>
    </location>
</feature>
<keyword evidence="6" id="KW-1185">Reference proteome</keyword>
<reference evidence="5 6" key="1">
    <citation type="submission" date="2019-01" db="EMBL/GenBank/DDBJ databases">
        <title>Genome sequencing of strain 2JSPR-7.</title>
        <authorList>
            <person name="Heo J."/>
            <person name="Kim S.-J."/>
            <person name="Kim J.-S."/>
            <person name="Hong S.-B."/>
            <person name="Kwon S.-W."/>
        </authorList>
    </citation>
    <scope>NUCLEOTIDE SEQUENCE [LARGE SCALE GENOMIC DNA]</scope>
    <source>
        <strain evidence="5 6">2JSPR-7</strain>
    </source>
</reference>
<dbReference type="SUPFAM" id="SSF53323">
    <property type="entry name" value="Pyruvate-ferredoxin oxidoreductase, PFOR, domain III"/>
    <property type="match status" value="1"/>
</dbReference>
<dbReference type="AlphaFoldDB" id="A0A4P6ENH7"/>
<gene>
    <name evidence="5" type="ORF">ET495_15670</name>
</gene>
<evidence type="ECO:0000313" key="5">
    <source>
        <dbReference type="EMBL" id="QAY64410.1"/>
    </source>
</evidence>
<dbReference type="Proteomes" id="UP000291758">
    <property type="component" value="Chromosome"/>
</dbReference>
<keyword evidence="5" id="KW-0670">Pyruvate</keyword>
<dbReference type="InterPro" id="IPR002869">
    <property type="entry name" value="Pyrv_flavodox_OxRed_cen"/>
</dbReference>
<dbReference type="NCBIfam" id="NF006179">
    <property type="entry name" value="PRK08312.1"/>
    <property type="match status" value="1"/>
</dbReference>
<organism evidence="5 6">
    <name type="scientific">Xylanimonas allomyrinae</name>
    <dbReference type="NCBI Taxonomy" id="2509459"/>
    <lineage>
        <taxon>Bacteria</taxon>
        <taxon>Bacillati</taxon>
        <taxon>Actinomycetota</taxon>
        <taxon>Actinomycetes</taxon>
        <taxon>Micrococcales</taxon>
        <taxon>Promicromonosporaceae</taxon>
        <taxon>Xylanimonas</taxon>
    </lineage>
</organism>
<evidence type="ECO:0000313" key="6">
    <source>
        <dbReference type="Proteomes" id="UP000291758"/>
    </source>
</evidence>
<dbReference type="EMBL" id="CP035495">
    <property type="protein sequence ID" value="QAY64410.1"/>
    <property type="molecule type" value="Genomic_DNA"/>
</dbReference>
<evidence type="ECO:0000259" key="3">
    <source>
        <dbReference type="Pfam" id="PF01558"/>
    </source>
</evidence>
<dbReference type="InterPro" id="IPR046667">
    <property type="entry name" value="DUF6537"/>
</dbReference>
<name>A0A4P6ENH7_9MICO</name>
<feature type="region of interest" description="Disordered" evidence="2">
    <location>
        <begin position="216"/>
        <end position="236"/>
    </location>
</feature>
<keyword evidence="1" id="KW-0560">Oxidoreductase</keyword>
<evidence type="ECO:0000256" key="1">
    <source>
        <dbReference type="ARBA" id="ARBA00023002"/>
    </source>
</evidence>
<protein>
    <submittedName>
        <fullName evidence="5">Indolepyruvate oxidoreductase subunit beta family protein</fullName>
    </submittedName>
</protein>
<dbReference type="Gene3D" id="3.40.920.10">
    <property type="entry name" value="Pyruvate-ferredoxin oxidoreductase, PFOR, domain III"/>
    <property type="match status" value="1"/>
</dbReference>
<dbReference type="OrthoDB" id="1490270at2"/>
<evidence type="ECO:0000256" key="2">
    <source>
        <dbReference type="SAM" id="MobiDB-lite"/>
    </source>
</evidence>
<evidence type="ECO:0000259" key="4">
    <source>
        <dbReference type="Pfam" id="PF20169"/>
    </source>
</evidence>
<dbReference type="Pfam" id="PF01558">
    <property type="entry name" value="POR"/>
    <property type="match status" value="1"/>
</dbReference>
<dbReference type="Pfam" id="PF20169">
    <property type="entry name" value="DUF6537"/>
    <property type="match status" value="1"/>
</dbReference>